<evidence type="ECO:0000256" key="6">
    <source>
        <dbReference type="ARBA" id="ARBA00023211"/>
    </source>
</evidence>
<comment type="cofactor">
    <cofactor evidence="2">
        <name>Mg(2+)</name>
        <dbReference type="ChEBI" id="CHEBI:18420"/>
    </cofactor>
</comment>
<feature type="compositionally biased region" description="Low complexity" evidence="7">
    <location>
        <begin position="309"/>
        <end position="324"/>
    </location>
</feature>
<dbReference type="PROSITE" id="PS51462">
    <property type="entry name" value="NUDIX"/>
    <property type="match status" value="1"/>
</dbReference>
<evidence type="ECO:0000256" key="7">
    <source>
        <dbReference type="SAM" id="MobiDB-lite"/>
    </source>
</evidence>
<evidence type="ECO:0000256" key="1">
    <source>
        <dbReference type="ARBA" id="ARBA00001936"/>
    </source>
</evidence>
<evidence type="ECO:0000259" key="8">
    <source>
        <dbReference type="PROSITE" id="PS51462"/>
    </source>
</evidence>
<dbReference type="Gene3D" id="3.90.79.10">
    <property type="entry name" value="Nucleoside Triphosphate Pyrophosphohydrolase"/>
    <property type="match status" value="1"/>
</dbReference>
<keyword evidence="4" id="KW-0378">Hydrolase</keyword>
<feature type="domain" description="Nudix hydrolase" evidence="8">
    <location>
        <begin position="83"/>
        <end position="296"/>
    </location>
</feature>
<evidence type="ECO:0000256" key="4">
    <source>
        <dbReference type="ARBA" id="ARBA00022801"/>
    </source>
</evidence>
<dbReference type="EMBL" id="MU853405">
    <property type="protein sequence ID" value="KAK4135901.1"/>
    <property type="molecule type" value="Genomic_DNA"/>
</dbReference>
<feature type="compositionally biased region" description="Gly residues" evidence="7">
    <location>
        <begin position="434"/>
        <end position="445"/>
    </location>
</feature>
<evidence type="ECO:0000256" key="5">
    <source>
        <dbReference type="ARBA" id="ARBA00022842"/>
    </source>
</evidence>
<dbReference type="GO" id="GO:0016818">
    <property type="term" value="F:hydrolase activity, acting on acid anhydrides, in phosphorus-containing anhydrides"/>
    <property type="evidence" value="ECO:0007669"/>
    <property type="project" value="InterPro"/>
</dbReference>
<name>A0AAN6UQ75_9PEZI</name>
<keyword evidence="5" id="KW-0460">Magnesium</keyword>
<protein>
    <recommendedName>
        <fullName evidence="8">Nudix hydrolase domain-containing protein</fullName>
    </recommendedName>
</protein>
<proteinExistence type="predicted"/>
<comment type="cofactor">
    <cofactor evidence="1">
        <name>Mn(2+)</name>
        <dbReference type="ChEBI" id="CHEBI:29035"/>
    </cofactor>
</comment>
<gene>
    <name evidence="9" type="ORF">BT67DRAFT_419195</name>
</gene>
<evidence type="ECO:0000313" key="10">
    <source>
        <dbReference type="Proteomes" id="UP001304895"/>
    </source>
</evidence>
<feature type="region of interest" description="Disordered" evidence="7">
    <location>
        <begin position="309"/>
        <end position="328"/>
    </location>
</feature>
<dbReference type="PANTHER" id="PTHR12318:SF0">
    <property type="entry name" value="ACYL-COENZYME A DIPHOSPHATASE NUDT19"/>
    <property type="match status" value="1"/>
</dbReference>
<dbReference type="AlphaFoldDB" id="A0AAN6UQ75"/>
<dbReference type="SUPFAM" id="SSF55811">
    <property type="entry name" value="Nudix"/>
    <property type="match status" value="1"/>
</dbReference>
<dbReference type="PANTHER" id="PTHR12318">
    <property type="entry name" value="TESTOSTERONE-REGULATED PROTEIN RP2"/>
    <property type="match status" value="1"/>
</dbReference>
<comment type="caution">
    <text evidence="9">The sequence shown here is derived from an EMBL/GenBank/DDBJ whole genome shotgun (WGS) entry which is preliminary data.</text>
</comment>
<keyword evidence="10" id="KW-1185">Reference proteome</keyword>
<keyword evidence="3" id="KW-0479">Metal-binding</keyword>
<organism evidence="9 10">
    <name type="scientific">Trichocladium antarcticum</name>
    <dbReference type="NCBI Taxonomy" id="1450529"/>
    <lineage>
        <taxon>Eukaryota</taxon>
        <taxon>Fungi</taxon>
        <taxon>Dikarya</taxon>
        <taxon>Ascomycota</taxon>
        <taxon>Pezizomycotina</taxon>
        <taxon>Sordariomycetes</taxon>
        <taxon>Sordariomycetidae</taxon>
        <taxon>Sordariales</taxon>
        <taxon>Chaetomiaceae</taxon>
        <taxon>Trichocladium</taxon>
    </lineage>
</organism>
<evidence type="ECO:0000256" key="3">
    <source>
        <dbReference type="ARBA" id="ARBA00022723"/>
    </source>
</evidence>
<dbReference type="InterPro" id="IPR015797">
    <property type="entry name" value="NUDIX_hydrolase-like_dom_sf"/>
</dbReference>
<feature type="region of interest" description="Disordered" evidence="7">
    <location>
        <begin position="49"/>
        <end position="70"/>
    </location>
</feature>
<feature type="region of interest" description="Disordered" evidence="7">
    <location>
        <begin position="423"/>
        <end position="445"/>
    </location>
</feature>
<dbReference type="CDD" id="cd18870">
    <property type="entry name" value="NUDIX_AcylCoAdiphos_Nudt19"/>
    <property type="match status" value="1"/>
</dbReference>
<evidence type="ECO:0000256" key="2">
    <source>
        <dbReference type="ARBA" id="ARBA00001946"/>
    </source>
</evidence>
<dbReference type="GO" id="GO:0046872">
    <property type="term" value="F:metal ion binding"/>
    <property type="evidence" value="ECO:0007669"/>
    <property type="project" value="UniProtKB-KW"/>
</dbReference>
<keyword evidence="6" id="KW-0464">Manganese</keyword>
<dbReference type="InterPro" id="IPR039121">
    <property type="entry name" value="NUDT19"/>
</dbReference>
<sequence>MGPLGATLPRCIALISRVRPILSASSPSSPRRTLYSKAGAITETDSALPIKRPFPSMPAPKQEQTPGAATVEKWEKPKKPLAPLRPSSSILLLSPTNQVLLLHRVHTSTSFASAHVFPGGNLSSFHESPLPASDSPEIHQDGLAYRLAAIRETFEESGILLARKPGQSQDQGLLQVSNEVLEAGRKQVHGNQVRFAEWLKTLGGEPDIDNLIPFTRWITPHGPPKRFTTQMYLYMLPLTGTPIPNSPQQQQQQQQTIITPTHDGGLEHTAATFDTAQNWLARARSNDIILFPPQFYLLHLVAAFLTPPSQTPTQQQQQQQQQQQKEAYQTQRAALLTFLRAAPTPPKPSSQPTDPDKTRAIPWSEKVMSPAALFVRQRDGRLVLGLDRPGTELRGSGRGGDWDRVMLVHFRKEGPRDVEVRGREEVLREEREGAAGGEGGGGSRL</sequence>
<accession>A0AAN6UQ75</accession>
<dbReference type="InterPro" id="IPR000086">
    <property type="entry name" value="NUDIX_hydrolase_dom"/>
</dbReference>
<feature type="compositionally biased region" description="Basic and acidic residues" evidence="7">
    <location>
        <begin position="423"/>
        <end position="433"/>
    </location>
</feature>
<dbReference type="Proteomes" id="UP001304895">
    <property type="component" value="Unassembled WGS sequence"/>
</dbReference>
<reference evidence="9" key="2">
    <citation type="submission" date="2023-05" db="EMBL/GenBank/DDBJ databases">
        <authorList>
            <consortium name="Lawrence Berkeley National Laboratory"/>
            <person name="Steindorff A."/>
            <person name="Hensen N."/>
            <person name="Bonometti L."/>
            <person name="Westerberg I."/>
            <person name="Brannstrom I.O."/>
            <person name="Guillou S."/>
            <person name="Cros-Aarteil S."/>
            <person name="Calhoun S."/>
            <person name="Haridas S."/>
            <person name="Kuo A."/>
            <person name="Mondo S."/>
            <person name="Pangilinan J."/>
            <person name="Riley R."/>
            <person name="Labutti K."/>
            <person name="Andreopoulos B."/>
            <person name="Lipzen A."/>
            <person name="Chen C."/>
            <person name="Yanf M."/>
            <person name="Daum C."/>
            <person name="Ng V."/>
            <person name="Clum A."/>
            <person name="Ohm R."/>
            <person name="Martin F."/>
            <person name="Silar P."/>
            <person name="Natvig D."/>
            <person name="Lalanne C."/>
            <person name="Gautier V."/>
            <person name="Ament-Velasquez S.L."/>
            <person name="Kruys A."/>
            <person name="Hutchinson M.I."/>
            <person name="Powell A.J."/>
            <person name="Barry K."/>
            <person name="Miller A.N."/>
            <person name="Grigoriev I.V."/>
            <person name="Debuchy R."/>
            <person name="Gladieux P."/>
            <person name="Thoren M.H."/>
            <person name="Johannesson H."/>
        </authorList>
    </citation>
    <scope>NUCLEOTIDE SEQUENCE</scope>
    <source>
        <strain evidence="9">CBS 123565</strain>
    </source>
</reference>
<reference evidence="9" key="1">
    <citation type="journal article" date="2023" name="Mol. Phylogenet. Evol.">
        <title>Genome-scale phylogeny and comparative genomics of the fungal order Sordariales.</title>
        <authorList>
            <person name="Hensen N."/>
            <person name="Bonometti L."/>
            <person name="Westerberg I."/>
            <person name="Brannstrom I.O."/>
            <person name="Guillou S."/>
            <person name="Cros-Aarteil S."/>
            <person name="Calhoun S."/>
            <person name="Haridas S."/>
            <person name="Kuo A."/>
            <person name="Mondo S."/>
            <person name="Pangilinan J."/>
            <person name="Riley R."/>
            <person name="LaButti K."/>
            <person name="Andreopoulos B."/>
            <person name="Lipzen A."/>
            <person name="Chen C."/>
            <person name="Yan M."/>
            <person name="Daum C."/>
            <person name="Ng V."/>
            <person name="Clum A."/>
            <person name="Steindorff A."/>
            <person name="Ohm R.A."/>
            <person name="Martin F."/>
            <person name="Silar P."/>
            <person name="Natvig D.O."/>
            <person name="Lalanne C."/>
            <person name="Gautier V."/>
            <person name="Ament-Velasquez S.L."/>
            <person name="Kruys A."/>
            <person name="Hutchinson M.I."/>
            <person name="Powell A.J."/>
            <person name="Barry K."/>
            <person name="Miller A.N."/>
            <person name="Grigoriev I.V."/>
            <person name="Debuchy R."/>
            <person name="Gladieux P."/>
            <person name="Hiltunen Thoren M."/>
            <person name="Johannesson H."/>
        </authorList>
    </citation>
    <scope>NUCLEOTIDE SEQUENCE</scope>
    <source>
        <strain evidence="9">CBS 123565</strain>
    </source>
</reference>
<evidence type="ECO:0000313" key="9">
    <source>
        <dbReference type="EMBL" id="KAK4135901.1"/>
    </source>
</evidence>
<dbReference type="GO" id="GO:0005739">
    <property type="term" value="C:mitochondrion"/>
    <property type="evidence" value="ECO:0007669"/>
    <property type="project" value="TreeGrafter"/>
</dbReference>